<comment type="function">
    <text evidence="10">Protein O-mannosyltransferase that catalyzes the transfer of a single mannose residue from a polyprenol phospho-mannosyl lipidic donor to the hydroxyl group of selected serine and threonine residues in acceptor proteins.</text>
</comment>
<accession>A0ABT1ZHM9</accession>
<keyword evidence="5 10" id="KW-0808">Transferase</keyword>
<dbReference type="Proteomes" id="UP001205337">
    <property type="component" value="Unassembled WGS sequence"/>
</dbReference>
<keyword evidence="6 10" id="KW-0812">Transmembrane</keyword>
<name>A0ABT1ZHM9_9MICO</name>
<proteinExistence type="inferred from homology"/>
<feature type="transmembrane region" description="Helical" evidence="10">
    <location>
        <begin position="435"/>
        <end position="452"/>
    </location>
</feature>
<evidence type="ECO:0000256" key="5">
    <source>
        <dbReference type="ARBA" id="ARBA00022679"/>
    </source>
</evidence>
<dbReference type="Pfam" id="PF16192">
    <property type="entry name" value="PMT_4TMC"/>
    <property type="match status" value="1"/>
</dbReference>
<evidence type="ECO:0000256" key="9">
    <source>
        <dbReference type="ARBA" id="ARBA00093617"/>
    </source>
</evidence>
<evidence type="ECO:0000256" key="6">
    <source>
        <dbReference type="ARBA" id="ARBA00022692"/>
    </source>
</evidence>
<feature type="transmembrane region" description="Helical" evidence="10">
    <location>
        <begin position="406"/>
        <end position="423"/>
    </location>
</feature>
<evidence type="ECO:0000256" key="7">
    <source>
        <dbReference type="ARBA" id="ARBA00022989"/>
    </source>
</evidence>
<comment type="caution">
    <text evidence="14">The sequence shown here is derived from an EMBL/GenBank/DDBJ whole genome shotgun (WGS) entry which is preliminary data.</text>
</comment>
<evidence type="ECO:0000256" key="11">
    <source>
        <dbReference type="SAM" id="MobiDB-lite"/>
    </source>
</evidence>
<organism evidence="14 15">
    <name type="scientific">Protaetiibacter mangrovi</name>
    <dbReference type="NCBI Taxonomy" id="2970926"/>
    <lineage>
        <taxon>Bacteria</taxon>
        <taxon>Bacillati</taxon>
        <taxon>Actinomycetota</taxon>
        <taxon>Actinomycetes</taxon>
        <taxon>Micrococcales</taxon>
        <taxon>Microbacteriaceae</taxon>
        <taxon>Protaetiibacter</taxon>
    </lineage>
</organism>
<evidence type="ECO:0000313" key="14">
    <source>
        <dbReference type="EMBL" id="MCS0500211.1"/>
    </source>
</evidence>
<evidence type="ECO:0000256" key="4">
    <source>
        <dbReference type="ARBA" id="ARBA00022676"/>
    </source>
</evidence>
<evidence type="ECO:0000259" key="13">
    <source>
        <dbReference type="Pfam" id="PF16192"/>
    </source>
</evidence>
<feature type="transmembrane region" description="Helical" evidence="10">
    <location>
        <begin position="492"/>
        <end position="516"/>
    </location>
</feature>
<evidence type="ECO:0000256" key="10">
    <source>
        <dbReference type="RuleBase" id="RU367007"/>
    </source>
</evidence>
<feature type="transmembrane region" description="Helical" evidence="10">
    <location>
        <begin position="298"/>
        <end position="317"/>
    </location>
</feature>
<dbReference type="PANTHER" id="PTHR10050:SF46">
    <property type="entry name" value="PROTEIN O-MANNOSYL-TRANSFERASE 2"/>
    <property type="match status" value="1"/>
</dbReference>
<sequence length="536" mass="59140">MDERAAEFERAVHGPDGPPPHERTGSRLDEAWRRWMGDPRLRRAWDGGAPAVVLAVAAATRLIGLDQPHQLVFDETYYVKDAYTLSHLGYEARWPDDANASFAGGDPDVYLSDGSFVVHPPLGKWIIGAGMAAFGTDSAFGWRIGIAVVGILLVALTMLVARRLFASTTLVVVAGGLMAIDGNAIVMSRVSLLDTGIAFFALLGAYFVLLDRGWASRRLRARLAAGPPTAWGPVLWWRPWLLAASLAFGCAASVKWNGFFFLAVFGVYTVVSDALMRRRAGIEQWGAGAALRQGPVDFVLLVPLALVVYLTSWWGWFASDGGYYRHWVESGGGTAWTGPLAWVPTALQNWWHYQVAIYDFNAGLSTPHNYQANPLTWLFLVRPTSMYYENLGGGQVAAILDLANPLIWWGGTAALVFLAVRVVRGVRRGRRVWRDAFILTGVAAGYLPWLLYLNRTVFQFYTIAFEPYLVLALTAALAAVAGSRSDPEPRRVAGLTTVGVYLALAALASVFFWPMWTGEPVSELYMRAHYWFRSWI</sequence>
<comment type="similarity">
    <text evidence="3 10">Belongs to the glycosyltransferase 39 family.</text>
</comment>
<feature type="domain" description="ArnT-like N-terminal" evidence="12">
    <location>
        <begin position="53"/>
        <end position="271"/>
    </location>
</feature>
<evidence type="ECO:0000256" key="3">
    <source>
        <dbReference type="ARBA" id="ARBA00007222"/>
    </source>
</evidence>
<keyword evidence="15" id="KW-1185">Reference proteome</keyword>
<feature type="transmembrane region" description="Helical" evidence="10">
    <location>
        <begin position="140"/>
        <end position="161"/>
    </location>
</feature>
<dbReference type="InterPro" id="IPR027005">
    <property type="entry name" value="PMT-like"/>
</dbReference>
<keyword evidence="10" id="KW-1003">Cell membrane</keyword>
<dbReference type="InterPro" id="IPR003342">
    <property type="entry name" value="ArnT-like_N"/>
</dbReference>
<dbReference type="InterPro" id="IPR032421">
    <property type="entry name" value="PMT_4TMC"/>
</dbReference>
<evidence type="ECO:0000313" key="15">
    <source>
        <dbReference type="Proteomes" id="UP001205337"/>
    </source>
</evidence>
<feature type="transmembrane region" description="Helical" evidence="10">
    <location>
        <begin position="168"/>
        <end position="190"/>
    </location>
</feature>
<keyword evidence="7 10" id="KW-1133">Transmembrane helix</keyword>
<keyword evidence="8 10" id="KW-0472">Membrane</keyword>
<gene>
    <name evidence="14" type="ORF">NUH29_11705</name>
</gene>
<feature type="domain" description="Protein O-mannosyl-transferase C-terminal four TM" evidence="13">
    <location>
        <begin position="347"/>
        <end position="535"/>
    </location>
</feature>
<evidence type="ECO:0000256" key="8">
    <source>
        <dbReference type="ARBA" id="ARBA00023136"/>
    </source>
</evidence>
<dbReference type="RefSeq" id="WP_258799350.1">
    <property type="nucleotide sequence ID" value="NZ_JANTHX010000008.1"/>
</dbReference>
<feature type="region of interest" description="Disordered" evidence="11">
    <location>
        <begin position="1"/>
        <end position="27"/>
    </location>
</feature>
<reference evidence="14 15" key="1">
    <citation type="submission" date="2022-08" db="EMBL/GenBank/DDBJ databases">
        <authorList>
            <person name="Li F."/>
        </authorList>
    </citation>
    <scope>NUCLEOTIDE SEQUENCE [LARGE SCALE GENOMIC DNA]</scope>
    <source>
        <strain evidence="14 15">10F1B-8-1</strain>
    </source>
</reference>
<dbReference type="EMBL" id="JANTHX010000008">
    <property type="protein sequence ID" value="MCS0500211.1"/>
    <property type="molecule type" value="Genomic_DNA"/>
</dbReference>
<keyword evidence="4 10" id="KW-0328">Glycosyltransferase</keyword>
<evidence type="ECO:0000256" key="1">
    <source>
        <dbReference type="ARBA" id="ARBA00004127"/>
    </source>
</evidence>
<dbReference type="PANTHER" id="PTHR10050">
    <property type="entry name" value="DOLICHYL-PHOSPHATE-MANNOSE--PROTEIN MANNOSYLTRANSFERASE"/>
    <property type="match status" value="1"/>
</dbReference>
<feature type="transmembrane region" description="Helical" evidence="10">
    <location>
        <begin position="260"/>
        <end position="277"/>
    </location>
</feature>
<dbReference type="EC" id="2.4.1.-" evidence="10"/>
<feature type="transmembrane region" description="Helical" evidence="10">
    <location>
        <begin position="458"/>
        <end position="480"/>
    </location>
</feature>
<protein>
    <recommendedName>
        <fullName evidence="9 10">Polyprenol-phosphate-mannose--protein mannosyltransferase</fullName>
        <ecNumber evidence="10">2.4.1.-</ecNumber>
    </recommendedName>
</protein>
<feature type="transmembrane region" description="Helical" evidence="10">
    <location>
        <begin position="44"/>
        <end position="64"/>
    </location>
</feature>
<evidence type="ECO:0000259" key="12">
    <source>
        <dbReference type="Pfam" id="PF02366"/>
    </source>
</evidence>
<feature type="transmembrane region" description="Helical" evidence="10">
    <location>
        <begin position="196"/>
        <end position="214"/>
    </location>
</feature>
<comment type="subcellular location">
    <subcellularLocation>
        <location evidence="10">Cell membrane</location>
    </subcellularLocation>
    <subcellularLocation>
        <location evidence="1">Endomembrane system</location>
        <topology evidence="1">Multi-pass membrane protein</topology>
    </subcellularLocation>
</comment>
<dbReference type="Pfam" id="PF02366">
    <property type="entry name" value="PMT"/>
    <property type="match status" value="1"/>
</dbReference>
<comment type="pathway">
    <text evidence="2 10">Protein modification; protein glycosylation.</text>
</comment>
<evidence type="ECO:0000256" key="2">
    <source>
        <dbReference type="ARBA" id="ARBA00004922"/>
    </source>
</evidence>